<sequence length="276" mass="31036">MKKKNIRCFAATAVGVVSGFIIFVIPFLFMLVNSLKDRKSANQLRLSLPESVHFENFLDVIKEQNYMLLRAYKNSFILAFFSILLLVVFSSMAGYVLQRRSDRKITAANAVILVGLMVPPAIMPTIWVLQSVGLYKTMVGMILIEVALHTPFTVMLYRGFMASIPIELEDAGYIDGCSQWKMFWTVVFPLLKPVSATVTILNMVSVFNDFMNPLYFLPGTKNVTLQLTLYSFMGQFSSSYNLLFADVILIVLPMLIIFFILNDRIVDGMTAGAVKG</sequence>
<evidence type="ECO:0000256" key="6">
    <source>
        <dbReference type="ARBA" id="ARBA00023136"/>
    </source>
</evidence>
<dbReference type="InterPro" id="IPR000515">
    <property type="entry name" value="MetI-like"/>
</dbReference>
<feature type="transmembrane region" description="Helical" evidence="7">
    <location>
        <begin position="9"/>
        <end position="32"/>
    </location>
</feature>
<dbReference type="Gene3D" id="1.10.3720.10">
    <property type="entry name" value="MetI-like"/>
    <property type="match status" value="1"/>
</dbReference>
<keyword evidence="6 7" id="KW-0472">Membrane</keyword>
<keyword evidence="5 7" id="KW-1133">Transmembrane helix</keyword>
<name>A0A2V3XUT3_9FIRM</name>
<evidence type="ECO:0000256" key="7">
    <source>
        <dbReference type="RuleBase" id="RU363032"/>
    </source>
</evidence>
<evidence type="ECO:0000259" key="8">
    <source>
        <dbReference type="PROSITE" id="PS50928"/>
    </source>
</evidence>
<dbReference type="InterPro" id="IPR035906">
    <property type="entry name" value="MetI-like_sf"/>
</dbReference>
<feature type="transmembrane region" description="Helical" evidence="7">
    <location>
        <begin position="182"/>
        <end position="207"/>
    </location>
</feature>
<proteinExistence type="inferred from homology"/>
<comment type="similarity">
    <text evidence="7">Belongs to the binding-protein-dependent transport system permease family.</text>
</comment>
<keyword evidence="10" id="KW-1185">Reference proteome</keyword>
<dbReference type="CDD" id="cd06261">
    <property type="entry name" value="TM_PBP2"/>
    <property type="match status" value="1"/>
</dbReference>
<evidence type="ECO:0000256" key="2">
    <source>
        <dbReference type="ARBA" id="ARBA00022448"/>
    </source>
</evidence>
<feature type="transmembrane region" description="Helical" evidence="7">
    <location>
        <begin position="141"/>
        <end position="161"/>
    </location>
</feature>
<dbReference type="RefSeq" id="WP_110326140.1">
    <property type="nucleotide sequence ID" value="NZ_QJKD01000024.1"/>
</dbReference>
<keyword evidence="2 7" id="KW-0813">Transport</keyword>
<feature type="domain" description="ABC transmembrane type-1" evidence="8">
    <location>
        <begin position="72"/>
        <end position="261"/>
    </location>
</feature>
<keyword evidence="3" id="KW-1003">Cell membrane</keyword>
<reference evidence="9 10" key="1">
    <citation type="submission" date="2018-05" db="EMBL/GenBank/DDBJ databases">
        <title>Genomic Encyclopedia of Type Strains, Phase IV (KMG-IV): sequencing the most valuable type-strain genomes for metagenomic binning, comparative biology and taxonomic classification.</title>
        <authorList>
            <person name="Goeker M."/>
        </authorList>
    </citation>
    <scope>NUCLEOTIDE SEQUENCE [LARGE SCALE GENOMIC DNA]</scope>
    <source>
        <strain evidence="9 10">DSM 24995</strain>
    </source>
</reference>
<keyword evidence="4 7" id="KW-0812">Transmembrane</keyword>
<dbReference type="AlphaFoldDB" id="A0A2V3XUT3"/>
<feature type="transmembrane region" description="Helical" evidence="7">
    <location>
        <begin position="76"/>
        <end position="97"/>
    </location>
</feature>
<dbReference type="EMBL" id="QJKD01000024">
    <property type="protein sequence ID" value="PXX45549.1"/>
    <property type="molecule type" value="Genomic_DNA"/>
</dbReference>
<comment type="subcellular location">
    <subcellularLocation>
        <location evidence="1 7">Cell membrane</location>
        <topology evidence="1 7">Multi-pass membrane protein</topology>
    </subcellularLocation>
</comment>
<dbReference type="GeneID" id="86064668"/>
<dbReference type="GO" id="GO:0005886">
    <property type="term" value="C:plasma membrane"/>
    <property type="evidence" value="ECO:0007669"/>
    <property type="project" value="UniProtKB-SubCell"/>
</dbReference>
<accession>A0A2V3XUT3</accession>
<dbReference type="Pfam" id="PF00528">
    <property type="entry name" value="BPD_transp_1"/>
    <property type="match status" value="1"/>
</dbReference>
<evidence type="ECO:0000256" key="4">
    <source>
        <dbReference type="ARBA" id="ARBA00022692"/>
    </source>
</evidence>
<organism evidence="9 10">
    <name type="scientific">Hungatella effluvii</name>
    <dbReference type="NCBI Taxonomy" id="1096246"/>
    <lineage>
        <taxon>Bacteria</taxon>
        <taxon>Bacillati</taxon>
        <taxon>Bacillota</taxon>
        <taxon>Clostridia</taxon>
        <taxon>Lachnospirales</taxon>
        <taxon>Lachnospiraceae</taxon>
        <taxon>Hungatella</taxon>
    </lineage>
</organism>
<gene>
    <name evidence="9" type="ORF">DFR60_1244</name>
</gene>
<feature type="transmembrane region" description="Helical" evidence="7">
    <location>
        <begin position="240"/>
        <end position="261"/>
    </location>
</feature>
<evidence type="ECO:0000256" key="5">
    <source>
        <dbReference type="ARBA" id="ARBA00022989"/>
    </source>
</evidence>
<feature type="transmembrane region" description="Helical" evidence="7">
    <location>
        <begin position="109"/>
        <end position="129"/>
    </location>
</feature>
<comment type="caution">
    <text evidence="9">The sequence shown here is derived from an EMBL/GenBank/DDBJ whole genome shotgun (WGS) entry which is preliminary data.</text>
</comment>
<evidence type="ECO:0000313" key="9">
    <source>
        <dbReference type="EMBL" id="PXX45549.1"/>
    </source>
</evidence>
<evidence type="ECO:0000256" key="1">
    <source>
        <dbReference type="ARBA" id="ARBA00004651"/>
    </source>
</evidence>
<dbReference type="SUPFAM" id="SSF161098">
    <property type="entry name" value="MetI-like"/>
    <property type="match status" value="1"/>
</dbReference>
<dbReference type="PANTHER" id="PTHR43744">
    <property type="entry name" value="ABC TRANSPORTER PERMEASE PROTEIN MG189-RELATED-RELATED"/>
    <property type="match status" value="1"/>
</dbReference>
<evidence type="ECO:0000256" key="3">
    <source>
        <dbReference type="ARBA" id="ARBA00022475"/>
    </source>
</evidence>
<dbReference type="PANTHER" id="PTHR43744:SF12">
    <property type="entry name" value="ABC TRANSPORTER PERMEASE PROTEIN MG189-RELATED"/>
    <property type="match status" value="1"/>
</dbReference>
<dbReference type="Proteomes" id="UP000248057">
    <property type="component" value="Unassembled WGS sequence"/>
</dbReference>
<dbReference type="GO" id="GO:0055085">
    <property type="term" value="P:transmembrane transport"/>
    <property type="evidence" value="ECO:0007669"/>
    <property type="project" value="InterPro"/>
</dbReference>
<protein>
    <submittedName>
        <fullName evidence="9">Raffinose/stachyose/melibiose transport system permease protein</fullName>
    </submittedName>
</protein>
<dbReference type="PROSITE" id="PS50928">
    <property type="entry name" value="ABC_TM1"/>
    <property type="match status" value="1"/>
</dbReference>
<evidence type="ECO:0000313" key="10">
    <source>
        <dbReference type="Proteomes" id="UP000248057"/>
    </source>
</evidence>